<dbReference type="PIRSF" id="PIRSF016897">
    <property type="entry name" value="GlpP"/>
    <property type="match status" value="1"/>
</dbReference>
<dbReference type="Gene3D" id="3.20.20.70">
    <property type="entry name" value="Aldolase class I"/>
    <property type="match status" value="1"/>
</dbReference>
<dbReference type="Pfam" id="PF04309">
    <property type="entry name" value="G3P_antiterm"/>
    <property type="match status" value="1"/>
</dbReference>
<evidence type="ECO:0000313" key="2">
    <source>
        <dbReference type="Proteomes" id="UP000617951"/>
    </source>
</evidence>
<keyword evidence="2" id="KW-1185">Reference proteome</keyword>
<comment type="caution">
    <text evidence="1">The sequence shown here is derived from an EMBL/GenBank/DDBJ whole genome shotgun (WGS) entry which is preliminary data.</text>
</comment>
<gene>
    <name evidence="1" type="ORF">H8693_08460</name>
</gene>
<dbReference type="GO" id="GO:0006071">
    <property type="term" value="P:glycerol metabolic process"/>
    <property type="evidence" value="ECO:0007669"/>
    <property type="project" value="InterPro"/>
</dbReference>
<dbReference type="AlphaFoldDB" id="A0A926DKL0"/>
<dbReference type="PANTHER" id="PTHR35787:SF1">
    <property type="entry name" value="GLYCEROL UPTAKE OPERON ANTITERMINATOR REGULATORY PROTEIN"/>
    <property type="match status" value="1"/>
</dbReference>
<dbReference type="SUPFAM" id="SSF110391">
    <property type="entry name" value="GlpP-like"/>
    <property type="match status" value="1"/>
</dbReference>
<dbReference type="RefSeq" id="WP_249280606.1">
    <property type="nucleotide sequence ID" value="NZ_JACRSS010000004.1"/>
</dbReference>
<dbReference type="PANTHER" id="PTHR35787">
    <property type="entry name" value="GLYCEROL UPTAKE OPERON ANTITERMINATOR REGULATORY PROTEIN"/>
    <property type="match status" value="1"/>
</dbReference>
<dbReference type="InterPro" id="IPR013785">
    <property type="entry name" value="Aldolase_TIM"/>
</dbReference>
<evidence type="ECO:0000313" key="1">
    <source>
        <dbReference type="EMBL" id="MBC8538964.1"/>
    </source>
</evidence>
<dbReference type="Proteomes" id="UP000617951">
    <property type="component" value="Unassembled WGS sequence"/>
</dbReference>
<sequence>MKEILQSSPVIAAVKDTRSLEAACLSPAKVVFLLSGSIIDLPDKVQQIKRAGKRVFVHVDLVDGLKPDKQGILYMSRTVRPHGIISTRPATIKLAADCGLQGVLRIFMIDASAFHTGVQGISACHPALVEVMPGLLPGIIAKLRQRVLVPIVAGGMIEESAQALAALKSGAVAISTSREALWYGLTEK</sequence>
<protein>
    <submittedName>
        <fullName evidence="1">Glycerol-3-phosphate responsive antiterminator</fullName>
    </submittedName>
</protein>
<dbReference type="EMBL" id="JACRSS010000004">
    <property type="protein sequence ID" value="MBC8538964.1"/>
    <property type="molecule type" value="Genomic_DNA"/>
</dbReference>
<reference evidence="1" key="1">
    <citation type="submission" date="2020-08" db="EMBL/GenBank/DDBJ databases">
        <title>Genome public.</title>
        <authorList>
            <person name="Liu C."/>
            <person name="Sun Q."/>
        </authorList>
    </citation>
    <scope>NUCLEOTIDE SEQUENCE</scope>
    <source>
        <strain evidence="1">NSJ-63</strain>
    </source>
</reference>
<name>A0A926DKL0_9FIRM</name>
<dbReference type="InterPro" id="IPR006699">
    <property type="entry name" value="GlpP"/>
</dbReference>
<dbReference type="GO" id="GO:0006355">
    <property type="term" value="P:regulation of DNA-templated transcription"/>
    <property type="evidence" value="ECO:0007669"/>
    <property type="project" value="InterPro"/>
</dbReference>
<organism evidence="1 2">
    <name type="scientific">Guopingia tenuis</name>
    <dbReference type="NCBI Taxonomy" id="2763656"/>
    <lineage>
        <taxon>Bacteria</taxon>
        <taxon>Bacillati</taxon>
        <taxon>Bacillota</taxon>
        <taxon>Clostridia</taxon>
        <taxon>Christensenellales</taxon>
        <taxon>Christensenellaceae</taxon>
        <taxon>Guopingia</taxon>
    </lineage>
</organism>
<accession>A0A926DKL0</accession>
<proteinExistence type="predicted"/>